<gene>
    <name evidence="2" type="ORF">MTR65_02945</name>
</gene>
<evidence type="ECO:0000313" key="2">
    <source>
        <dbReference type="EMBL" id="MCJ1959638.1"/>
    </source>
</evidence>
<name>A0ABT0A8Y9_9SPHN</name>
<feature type="domain" description="IraD/Gp25-like" evidence="1">
    <location>
        <begin position="15"/>
        <end position="98"/>
    </location>
</feature>
<dbReference type="SUPFAM" id="SSF160719">
    <property type="entry name" value="gpW/gp25-like"/>
    <property type="match status" value="1"/>
</dbReference>
<dbReference type="Pfam" id="PF04965">
    <property type="entry name" value="GPW_gp25"/>
    <property type="match status" value="1"/>
</dbReference>
<accession>A0ABT0A8Y9</accession>
<dbReference type="RefSeq" id="WP_243796876.1">
    <property type="nucleotide sequence ID" value="NZ_JALHAT010000003.1"/>
</dbReference>
<evidence type="ECO:0000259" key="1">
    <source>
        <dbReference type="Pfam" id="PF04965"/>
    </source>
</evidence>
<organism evidence="2 3">
    <name type="scientific">Novosphingobium mangrovi</name>
    <name type="common">ex Hu et al. 2023</name>
    <dbReference type="NCBI Taxonomy" id="2930094"/>
    <lineage>
        <taxon>Bacteria</taxon>
        <taxon>Pseudomonadati</taxon>
        <taxon>Pseudomonadota</taxon>
        <taxon>Alphaproteobacteria</taxon>
        <taxon>Sphingomonadales</taxon>
        <taxon>Sphingomonadaceae</taxon>
        <taxon>Novosphingobium</taxon>
    </lineage>
</organism>
<sequence>MTDLLGMGRDGKALSGEDHLRQSITDIVTTPLGSRPMRREYGCLLFDLLDRPANRATMLLASVAIAMALGRWEPRIKVTAVTLDGELASGQASVTITGNRTDVPANTLTRLTIPLSR</sequence>
<keyword evidence="3" id="KW-1185">Reference proteome</keyword>
<dbReference type="InterPro" id="IPR007048">
    <property type="entry name" value="IraD/Gp25-like"/>
</dbReference>
<dbReference type="Proteomes" id="UP001162802">
    <property type="component" value="Unassembled WGS sequence"/>
</dbReference>
<dbReference type="EMBL" id="JALHAT010000003">
    <property type="protein sequence ID" value="MCJ1959638.1"/>
    <property type="molecule type" value="Genomic_DNA"/>
</dbReference>
<protein>
    <submittedName>
        <fullName evidence="2">GPW/gp25 family protein</fullName>
    </submittedName>
</protein>
<evidence type="ECO:0000313" key="3">
    <source>
        <dbReference type="Proteomes" id="UP001162802"/>
    </source>
</evidence>
<reference evidence="2" key="1">
    <citation type="submission" date="2022-03" db="EMBL/GenBank/DDBJ databases">
        <title>Identification of a novel bacterium isolated from mangrove sediments.</title>
        <authorList>
            <person name="Pan X."/>
        </authorList>
    </citation>
    <scope>NUCLEOTIDE SEQUENCE</scope>
    <source>
        <strain evidence="2">B2637</strain>
    </source>
</reference>
<proteinExistence type="predicted"/>
<dbReference type="Gene3D" id="3.10.450.40">
    <property type="match status" value="1"/>
</dbReference>
<comment type="caution">
    <text evidence="2">The sequence shown here is derived from an EMBL/GenBank/DDBJ whole genome shotgun (WGS) entry which is preliminary data.</text>
</comment>